<dbReference type="PANTHER" id="PTHR34039:SF1">
    <property type="entry name" value="UPF0102 PROTEIN YRAN"/>
    <property type="match status" value="1"/>
</dbReference>
<organism evidence="1">
    <name type="scientific">marine sediment metagenome</name>
    <dbReference type="NCBI Taxonomy" id="412755"/>
    <lineage>
        <taxon>unclassified sequences</taxon>
        <taxon>metagenomes</taxon>
        <taxon>ecological metagenomes</taxon>
    </lineage>
</organism>
<dbReference type="InterPro" id="IPR011335">
    <property type="entry name" value="Restrct_endonuc-II-like"/>
</dbReference>
<protein>
    <submittedName>
        <fullName evidence="1">Uncharacterized protein</fullName>
    </submittedName>
</protein>
<dbReference type="Pfam" id="PF02021">
    <property type="entry name" value="UPF0102"/>
    <property type="match status" value="1"/>
</dbReference>
<dbReference type="HAMAP" id="MF_00048">
    <property type="entry name" value="UPF0102"/>
    <property type="match status" value="1"/>
</dbReference>
<sequence length="130" mass="15099">MSLKTKQLGNLGEEIAVKYLKKQGYKILDRNFRYKGYGEIDIIAKKGEDLSFIEVKTRKTINNSPYIPEDNITYFKQKQLIKLAKIYLAKNLAAAKDIPWQIDVIAVEIPQLKTRKTNLRHIEQAVEDLF</sequence>
<name>X0VK72_9ZZZZ</name>
<dbReference type="SUPFAM" id="SSF52980">
    <property type="entry name" value="Restriction endonuclease-like"/>
    <property type="match status" value="1"/>
</dbReference>
<accession>X0VK72</accession>
<dbReference type="GO" id="GO:0003676">
    <property type="term" value="F:nucleic acid binding"/>
    <property type="evidence" value="ECO:0007669"/>
    <property type="project" value="InterPro"/>
</dbReference>
<proteinExistence type="inferred from homology"/>
<comment type="caution">
    <text evidence="1">The sequence shown here is derived from an EMBL/GenBank/DDBJ whole genome shotgun (WGS) entry which is preliminary data.</text>
</comment>
<dbReference type="InterPro" id="IPR003509">
    <property type="entry name" value="UPF0102_YraN-like"/>
</dbReference>
<dbReference type="EMBL" id="BARS01024765">
    <property type="protein sequence ID" value="GAG11602.1"/>
    <property type="molecule type" value="Genomic_DNA"/>
</dbReference>
<dbReference type="CDD" id="cd20736">
    <property type="entry name" value="PoNe_Nuclease"/>
    <property type="match status" value="1"/>
</dbReference>
<dbReference type="Gene3D" id="3.40.1350.10">
    <property type="match status" value="1"/>
</dbReference>
<reference evidence="1" key="1">
    <citation type="journal article" date="2014" name="Front. Microbiol.">
        <title>High frequency of phylogenetically diverse reductive dehalogenase-homologous genes in deep subseafloor sedimentary metagenomes.</title>
        <authorList>
            <person name="Kawai M."/>
            <person name="Futagami T."/>
            <person name="Toyoda A."/>
            <person name="Takaki Y."/>
            <person name="Nishi S."/>
            <person name="Hori S."/>
            <person name="Arai W."/>
            <person name="Tsubouchi T."/>
            <person name="Morono Y."/>
            <person name="Uchiyama I."/>
            <person name="Ito T."/>
            <person name="Fujiyama A."/>
            <person name="Inagaki F."/>
            <person name="Takami H."/>
        </authorList>
    </citation>
    <scope>NUCLEOTIDE SEQUENCE</scope>
    <source>
        <strain evidence="1">Expedition CK06-06</strain>
    </source>
</reference>
<dbReference type="InterPro" id="IPR011856">
    <property type="entry name" value="tRNA_endonuc-like_dom_sf"/>
</dbReference>
<evidence type="ECO:0000313" key="1">
    <source>
        <dbReference type="EMBL" id="GAG11602.1"/>
    </source>
</evidence>
<dbReference type="PANTHER" id="PTHR34039">
    <property type="entry name" value="UPF0102 PROTEIN YRAN"/>
    <property type="match status" value="1"/>
</dbReference>
<dbReference type="AlphaFoldDB" id="X0VK72"/>
<gene>
    <name evidence="1" type="ORF">S01H1_39261</name>
</gene>